<reference evidence="2 3" key="1">
    <citation type="journal article" date="2017" name="Curr. Biol.">
        <title>The Evolution of Venom by Co-option of Single-Copy Genes.</title>
        <authorList>
            <person name="Martinson E.O."/>
            <person name="Mrinalini"/>
            <person name="Kelkar Y.D."/>
            <person name="Chang C.H."/>
            <person name="Werren J.H."/>
        </authorList>
    </citation>
    <scope>NUCLEOTIDE SEQUENCE [LARGE SCALE GENOMIC DNA]</scope>
    <source>
        <strain evidence="2 3">Alberta</strain>
        <tissue evidence="2">Whole body</tissue>
    </source>
</reference>
<keyword evidence="1" id="KW-0472">Membrane</keyword>
<dbReference type="EMBL" id="NNAY01005033">
    <property type="protein sequence ID" value="OXU17086.1"/>
    <property type="molecule type" value="Genomic_DNA"/>
</dbReference>
<keyword evidence="1" id="KW-0812">Transmembrane</keyword>
<feature type="non-terminal residue" evidence="2">
    <location>
        <position position="1"/>
    </location>
</feature>
<name>A0A232EFF7_9HYME</name>
<dbReference type="Proteomes" id="UP000215335">
    <property type="component" value="Unassembled WGS sequence"/>
</dbReference>
<protein>
    <submittedName>
        <fullName evidence="2">Uncharacterized protein</fullName>
    </submittedName>
</protein>
<dbReference type="PANTHER" id="PTHR46579:SF1">
    <property type="entry name" value="F5_8 TYPE C DOMAIN-CONTAINING PROTEIN"/>
    <property type="match status" value="1"/>
</dbReference>
<gene>
    <name evidence="2" type="ORF">TSAR_007148</name>
</gene>
<proteinExistence type="predicted"/>
<evidence type="ECO:0000256" key="1">
    <source>
        <dbReference type="SAM" id="Phobius"/>
    </source>
</evidence>
<keyword evidence="1" id="KW-1133">Transmembrane helix</keyword>
<dbReference type="PANTHER" id="PTHR46579">
    <property type="entry name" value="F5/8 TYPE C DOMAIN-CONTAINING PROTEIN-RELATED"/>
    <property type="match status" value="1"/>
</dbReference>
<sequence>VWLEQVQILNIPPENRRDFQFVCGVYYSRRQKPCMTTFLKPFVDMTKDLFTNGFNWFDKINNSMRNGIVIAPITSLDAPARSDVQNITRYNGECGCTFCEHPGEIFKLEEGLTEYIPLPIIIFCREHVNECSRKLCKHPRKRSKRAVYYYSLIPAFNVATSFVSDYMHAILLGIFRMLTSLWFNSKNHSYPFYIQKPVKDQINSELQKIFPPVTVTCTPRTLKYIHYWKK</sequence>
<evidence type="ECO:0000313" key="2">
    <source>
        <dbReference type="EMBL" id="OXU17086.1"/>
    </source>
</evidence>
<accession>A0A232EFF7</accession>
<organism evidence="2 3">
    <name type="scientific">Trichomalopsis sarcophagae</name>
    <dbReference type="NCBI Taxonomy" id="543379"/>
    <lineage>
        <taxon>Eukaryota</taxon>
        <taxon>Metazoa</taxon>
        <taxon>Ecdysozoa</taxon>
        <taxon>Arthropoda</taxon>
        <taxon>Hexapoda</taxon>
        <taxon>Insecta</taxon>
        <taxon>Pterygota</taxon>
        <taxon>Neoptera</taxon>
        <taxon>Endopterygota</taxon>
        <taxon>Hymenoptera</taxon>
        <taxon>Apocrita</taxon>
        <taxon>Proctotrupomorpha</taxon>
        <taxon>Chalcidoidea</taxon>
        <taxon>Pteromalidae</taxon>
        <taxon>Pteromalinae</taxon>
        <taxon>Trichomalopsis</taxon>
    </lineage>
</organism>
<keyword evidence="3" id="KW-1185">Reference proteome</keyword>
<dbReference type="AlphaFoldDB" id="A0A232EFF7"/>
<dbReference type="STRING" id="543379.A0A232EFF7"/>
<feature type="transmembrane region" description="Helical" evidence="1">
    <location>
        <begin position="147"/>
        <end position="175"/>
    </location>
</feature>
<evidence type="ECO:0000313" key="3">
    <source>
        <dbReference type="Proteomes" id="UP000215335"/>
    </source>
</evidence>
<comment type="caution">
    <text evidence="2">The sequence shown here is derived from an EMBL/GenBank/DDBJ whole genome shotgun (WGS) entry which is preliminary data.</text>
</comment>